<dbReference type="Pfam" id="PF07024">
    <property type="entry name" value="ImpE"/>
    <property type="match status" value="1"/>
</dbReference>
<reference evidence="1 2" key="1">
    <citation type="submission" date="2024-04" db="EMBL/GenBank/DDBJ databases">
        <authorList>
            <person name="Cremers G."/>
        </authorList>
    </citation>
    <scope>NUCLEOTIDE SEQUENCE [LARGE SCALE GENOMIC DNA]</scope>
    <source>
        <strain evidence="1">MeCH1-AG</strain>
    </source>
</reference>
<dbReference type="SUPFAM" id="SSF144059">
    <property type="entry name" value="ImpE-like"/>
    <property type="match status" value="1"/>
</dbReference>
<name>A0ABM9NGK7_9GAMM</name>
<sequence>MDALSHWKERRPREAVLELQKEIRADPGNARQRVFLFQLLAVLGEWDRALTQLAVLGDLDAGMLAMVHTYREAIRCELLRGGVFAGRRAPLIFGEPTRWLALLVEAVRLSAAGHHAEAGALRAQALAEAPASPGRIDGHGFEWIADADSRLGPVLEAVVHGRYYWIPFSRVARIDLEAPADLRDLVWMPARLTWLNGGVAVGLIPSRYPGSEACPDVAVQTARKTQWLEPAPGTYWGLGQRLWVTDGGEYALFDVREILLHGEAAAHG</sequence>
<dbReference type="EMBL" id="OZ026884">
    <property type="protein sequence ID" value="CAL1239733.1"/>
    <property type="molecule type" value="Genomic_DNA"/>
</dbReference>
<proteinExistence type="predicted"/>
<dbReference type="InterPro" id="IPR009211">
    <property type="entry name" value="TagJ"/>
</dbReference>
<dbReference type="Gene3D" id="1.25.40.10">
    <property type="entry name" value="Tetratricopeptide repeat domain"/>
    <property type="match status" value="1"/>
</dbReference>
<dbReference type="InterPro" id="IPR011990">
    <property type="entry name" value="TPR-like_helical_dom_sf"/>
</dbReference>
<evidence type="ECO:0000313" key="1">
    <source>
        <dbReference type="EMBL" id="CAL1239733.1"/>
    </source>
</evidence>
<protein>
    <submittedName>
        <fullName evidence="1">Type VI secretion system accessory component TagJ</fullName>
    </submittedName>
</protein>
<keyword evidence="2" id="KW-1185">Reference proteome</keyword>
<gene>
    <name evidence="1" type="primary">tagJ</name>
    <name evidence="1" type="ORF">MECH1_V1_0957</name>
</gene>
<dbReference type="Proteomes" id="UP001497493">
    <property type="component" value="Chromosome"/>
</dbReference>
<accession>A0ABM9NGK7</accession>
<dbReference type="PIRSF" id="PIRSF029288">
    <property type="entry name" value="SciE_ImpE"/>
    <property type="match status" value="1"/>
</dbReference>
<dbReference type="RefSeq" id="WP_348759271.1">
    <property type="nucleotide sequence ID" value="NZ_OZ026884.1"/>
</dbReference>
<organism evidence="1 2">
    <name type="scientific">Candidatus Methylocalor cossyra</name>
    <dbReference type="NCBI Taxonomy" id="3108543"/>
    <lineage>
        <taxon>Bacteria</taxon>
        <taxon>Pseudomonadati</taxon>
        <taxon>Pseudomonadota</taxon>
        <taxon>Gammaproteobacteria</taxon>
        <taxon>Methylococcales</taxon>
        <taxon>Methylococcaceae</taxon>
        <taxon>Candidatus Methylocalor</taxon>
    </lineage>
</organism>
<evidence type="ECO:0000313" key="2">
    <source>
        <dbReference type="Proteomes" id="UP001497493"/>
    </source>
</evidence>